<dbReference type="AlphaFoldDB" id="A0A151XYB1"/>
<evidence type="ECO:0000259" key="4">
    <source>
        <dbReference type="PROSITE" id="PS50949"/>
    </source>
</evidence>
<comment type="caution">
    <text evidence="5">The sequence shown here is derived from an EMBL/GenBank/DDBJ whole genome shotgun (WGS) entry which is preliminary data.</text>
</comment>
<evidence type="ECO:0000313" key="6">
    <source>
        <dbReference type="Proteomes" id="UP000076276"/>
    </source>
</evidence>
<sequence length="230" mass="26677">MKYMEIRNLIGQELKKYTANQLIPSERYLALKYNCSRETVRKAYEQLRAEDKIYKVQNIGWFVSNKKIQYYPASIENFNSYLKAQGFAAKTELISAKQTDASFTGADLFDSKVRELGFFEIIRLRYADNVPVLLEYNYLPASIFPNFLNFDVIPSVEEVVKNNYNLQYSSSQLKIKNTAAEEFDGKQLGIPSSQTAIRIERISKSDDQVIEFDVEIWPEDKIEMILDIKA</sequence>
<dbReference type="CDD" id="cd07377">
    <property type="entry name" value="WHTH_GntR"/>
    <property type="match status" value="1"/>
</dbReference>
<dbReference type="PANTHER" id="PTHR44846:SF1">
    <property type="entry name" value="MANNOSYL-D-GLYCERATE TRANSPORT_METABOLISM SYSTEM REPRESSOR MNGR-RELATED"/>
    <property type="match status" value="1"/>
</dbReference>
<dbReference type="GO" id="GO:0003677">
    <property type="term" value="F:DNA binding"/>
    <property type="evidence" value="ECO:0007669"/>
    <property type="project" value="UniProtKB-KW"/>
</dbReference>
<keyword evidence="1" id="KW-0805">Transcription regulation</keyword>
<dbReference type="Proteomes" id="UP000076276">
    <property type="component" value="Unassembled WGS sequence"/>
</dbReference>
<dbReference type="SUPFAM" id="SSF46785">
    <property type="entry name" value="Winged helix' DNA-binding domain"/>
    <property type="match status" value="1"/>
</dbReference>
<dbReference type="InterPro" id="IPR028978">
    <property type="entry name" value="Chorismate_lyase_/UTRA_dom_sf"/>
</dbReference>
<keyword evidence="6" id="KW-1185">Reference proteome</keyword>
<dbReference type="SUPFAM" id="SSF64288">
    <property type="entry name" value="Chorismate lyase-like"/>
    <property type="match status" value="1"/>
</dbReference>
<dbReference type="GO" id="GO:0003700">
    <property type="term" value="F:DNA-binding transcription factor activity"/>
    <property type="evidence" value="ECO:0007669"/>
    <property type="project" value="InterPro"/>
</dbReference>
<dbReference type="Pfam" id="PF07702">
    <property type="entry name" value="UTRA"/>
    <property type="match status" value="1"/>
</dbReference>
<dbReference type="GO" id="GO:0045892">
    <property type="term" value="P:negative regulation of DNA-templated transcription"/>
    <property type="evidence" value="ECO:0007669"/>
    <property type="project" value="TreeGrafter"/>
</dbReference>
<dbReference type="InterPro" id="IPR000524">
    <property type="entry name" value="Tscrpt_reg_HTH_GntR"/>
</dbReference>
<evidence type="ECO:0000313" key="5">
    <source>
        <dbReference type="EMBL" id="KYQ70811.1"/>
    </source>
</evidence>
<dbReference type="PROSITE" id="PS50949">
    <property type="entry name" value="HTH_GNTR"/>
    <property type="match status" value="1"/>
</dbReference>
<evidence type="ECO:0000256" key="3">
    <source>
        <dbReference type="ARBA" id="ARBA00023163"/>
    </source>
</evidence>
<feature type="domain" description="HTH gntR-type" evidence="4">
    <location>
        <begin position="1"/>
        <end position="66"/>
    </location>
</feature>
<dbReference type="InterPro" id="IPR036388">
    <property type="entry name" value="WH-like_DNA-bd_sf"/>
</dbReference>
<protein>
    <submittedName>
        <fullName evidence="5">Transcriptional regulator</fullName>
    </submittedName>
</protein>
<dbReference type="Gene3D" id="3.40.1410.10">
    <property type="entry name" value="Chorismate lyase-like"/>
    <property type="match status" value="1"/>
</dbReference>
<proteinExistence type="predicted"/>
<reference evidence="5 6" key="1">
    <citation type="submission" date="2016-03" db="EMBL/GenBank/DDBJ databases">
        <title>Acinetobacter genomospecies 28 strain ANC 4149.</title>
        <authorList>
            <person name="Radolfova-Krizova L."/>
            <person name="Nemec A."/>
        </authorList>
    </citation>
    <scope>NUCLEOTIDE SEQUENCE [LARGE SCALE GENOMIC DNA]</scope>
    <source>
        <strain evidence="5 6">ANC 4149</strain>
    </source>
</reference>
<dbReference type="InterPro" id="IPR011663">
    <property type="entry name" value="UTRA"/>
</dbReference>
<name>A0A151XYB1_9GAMM</name>
<organism evidence="5 6">
    <name type="scientific">Acinetobacter pragensis</name>
    <dbReference type="NCBI Taxonomy" id="1806892"/>
    <lineage>
        <taxon>Bacteria</taxon>
        <taxon>Pseudomonadati</taxon>
        <taxon>Pseudomonadota</taxon>
        <taxon>Gammaproteobacteria</taxon>
        <taxon>Moraxellales</taxon>
        <taxon>Moraxellaceae</taxon>
        <taxon>Acinetobacter</taxon>
    </lineage>
</organism>
<dbReference type="InterPro" id="IPR036390">
    <property type="entry name" value="WH_DNA-bd_sf"/>
</dbReference>
<keyword evidence="2" id="KW-0238">DNA-binding</keyword>
<dbReference type="PRINTS" id="PR00035">
    <property type="entry name" value="HTHGNTR"/>
</dbReference>
<gene>
    <name evidence="5" type="ORF">AZH43_17280</name>
</gene>
<accession>A0A151XYB1</accession>
<keyword evidence="3" id="KW-0804">Transcription</keyword>
<dbReference type="Pfam" id="PF00392">
    <property type="entry name" value="GntR"/>
    <property type="match status" value="1"/>
</dbReference>
<dbReference type="PANTHER" id="PTHR44846">
    <property type="entry name" value="MANNOSYL-D-GLYCERATE TRANSPORT/METABOLISM SYSTEM REPRESSOR MNGR-RELATED"/>
    <property type="match status" value="1"/>
</dbReference>
<dbReference type="InterPro" id="IPR050679">
    <property type="entry name" value="Bact_HTH_transcr_reg"/>
</dbReference>
<dbReference type="EMBL" id="LUAW01000044">
    <property type="protein sequence ID" value="KYQ70811.1"/>
    <property type="molecule type" value="Genomic_DNA"/>
</dbReference>
<evidence type="ECO:0000256" key="2">
    <source>
        <dbReference type="ARBA" id="ARBA00023125"/>
    </source>
</evidence>
<dbReference type="SMART" id="SM00866">
    <property type="entry name" value="UTRA"/>
    <property type="match status" value="1"/>
</dbReference>
<dbReference type="OrthoDB" id="9784545at2"/>
<dbReference type="STRING" id="1806892.AZH43_17280"/>
<evidence type="ECO:0000256" key="1">
    <source>
        <dbReference type="ARBA" id="ARBA00023015"/>
    </source>
</evidence>
<dbReference type="Gene3D" id="1.10.10.10">
    <property type="entry name" value="Winged helix-like DNA-binding domain superfamily/Winged helix DNA-binding domain"/>
    <property type="match status" value="1"/>
</dbReference>